<gene>
    <name evidence="2" type="ORF">GCM10011395_10790</name>
</gene>
<comment type="caution">
    <text evidence="2">The sequence shown here is derived from an EMBL/GenBank/DDBJ whole genome shotgun (WGS) entry which is preliminary data.</text>
</comment>
<sequence length="107" mass="11426">MILLAVALAAATPAPVVVSALESEQLARACQGKDRDPRPSFCTGYILGVFDALSLAHEICPAPAKASTGDAIAAVRKVLRSRPERWSSAPSFIVRDALHKAFPCKRR</sequence>
<dbReference type="InterPro" id="IPR041238">
    <property type="entry name" value="Rap1a"/>
</dbReference>
<name>A0ABQ1GF75_9SPHN</name>
<evidence type="ECO:0000313" key="2">
    <source>
        <dbReference type="EMBL" id="GGA42349.1"/>
    </source>
</evidence>
<feature type="domain" description="Rap1a immunity protein" evidence="1">
    <location>
        <begin position="24"/>
        <end position="104"/>
    </location>
</feature>
<dbReference type="Proteomes" id="UP000618591">
    <property type="component" value="Unassembled WGS sequence"/>
</dbReference>
<accession>A0ABQ1GF75</accession>
<dbReference type="Pfam" id="PF18602">
    <property type="entry name" value="Rap1a"/>
    <property type="match status" value="1"/>
</dbReference>
<organism evidence="2 3">
    <name type="scientific">Sphingomonas psychrolutea</name>
    <dbReference type="NCBI Taxonomy" id="1259676"/>
    <lineage>
        <taxon>Bacteria</taxon>
        <taxon>Pseudomonadati</taxon>
        <taxon>Pseudomonadota</taxon>
        <taxon>Alphaproteobacteria</taxon>
        <taxon>Sphingomonadales</taxon>
        <taxon>Sphingomonadaceae</taxon>
        <taxon>Sphingomonas</taxon>
    </lineage>
</organism>
<proteinExistence type="predicted"/>
<dbReference type="Gene3D" id="1.10.890.40">
    <property type="match status" value="1"/>
</dbReference>
<keyword evidence="3" id="KW-1185">Reference proteome</keyword>
<dbReference type="RefSeq" id="WP_188445855.1">
    <property type="nucleotide sequence ID" value="NZ_BMDW01000005.1"/>
</dbReference>
<evidence type="ECO:0000259" key="1">
    <source>
        <dbReference type="Pfam" id="PF18602"/>
    </source>
</evidence>
<protein>
    <recommendedName>
        <fullName evidence="1">Rap1a immunity protein domain-containing protein</fullName>
    </recommendedName>
</protein>
<reference evidence="3" key="1">
    <citation type="journal article" date="2019" name="Int. J. Syst. Evol. Microbiol.">
        <title>The Global Catalogue of Microorganisms (GCM) 10K type strain sequencing project: providing services to taxonomists for standard genome sequencing and annotation.</title>
        <authorList>
            <consortium name="The Broad Institute Genomics Platform"/>
            <consortium name="The Broad Institute Genome Sequencing Center for Infectious Disease"/>
            <person name="Wu L."/>
            <person name="Ma J."/>
        </authorList>
    </citation>
    <scope>NUCLEOTIDE SEQUENCE [LARGE SCALE GENOMIC DNA]</scope>
    <source>
        <strain evidence="3">CGMCC 1.10106</strain>
    </source>
</reference>
<dbReference type="EMBL" id="BMDW01000005">
    <property type="protein sequence ID" value="GGA42349.1"/>
    <property type="molecule type" value="Genomic_DNA"/>
</dbReference>
<evidence type="ECO:0000313" key="3">
    <source>
        <dbReference type="Proteomes" id="UP000618591"/>
    </source>
</evidence>